<reference evidence="2 3" key="1">
    <citation type="submission" date="2022-04" db="EMBL/GenBank/DDBJ databases">
        <title>Rhizobium coralii sp. nov., isolated from coral Turbinaria peltata.</title>
        <authorList>
            <person name="Sun H."/>
        </authorList>
    </citation>
    <scope>NUCLEOTIDE SEQUENCE [LARGE SCALE GENOMIC DNA]</scope>
    <source>
        <strain evidence="2 3">NTR19</strain>
    </source>
</reference>
<evidence type="ECO:0000313" key="2">
    <source>
        <dbReference type="EMBL" id="MCK8781728.1"/>
    </source>
</evidence>
<keyword evidence="1" id="KW-0812">Transmembrane</keyword>
<name>A0ABT0IV39_9HYPH</name>
<sequence>MGILVRRFTIFTLIMAIFAFSFTALVAQKNGKVSRLRSEWSINCQTSPLKQGCIATL</sequence>
<keyword evidence="1" id="KW-0472">Membrane</keyword>
<proteinExistence type="predicted"/>
<evidence type="ECO:0000256" key="1">
    <source>
        <dbReference type="SAM" id="Phobius"/>
    </source>
</evidence>
<organism evidence="2 3">
    <name type="scientific">Neorhizobium turbinariae</name>
    <dbReference type="NCBI Taxonomy" id="2937795"/>
    <lineage>
        <taxon>Bacteria</taxon>
        <taxon>Pseudomonadati</taxon>
        <taxon>Pseudomonadota</taxon>
        <taxon>Alphaproteobacteria</taxon>
        <taxon>Hyphomicrobiales</taxon>
        <taxon>Rhizobiaceae</taxon>
        <taxon>Rhizobium/Agrobacterium group</taxon>
        <taxon>Neorhizobium</taxon>
    </lineage>
</organism>
<protein>
    <submittedName>
        <fullName evidence="2">Uncharacterized protein</fullName>
    </submittedName>
</protein>
<keyword evidence="1" id="KW-1133">Transmembrane helix</keyword>
<evidence type="ECO:0000313" key="3">
    <source>
        <dbReference type="Proteomes" id="UP001202827"/>
    </source>
</evidence>
<dbReference type="RefSeq" id="WP_248684147.1">
    <property type="nucleotide sequence ID" value="NZ_JALPRY010000019.1"/>
</dbReference>
<gene>
    <name evidence="2" type="ORF">M0654_17240</name>
</gene>
<feature type="transmembrane region" description="Helical" evidence="1">
    <location>
        <begin position="6"/>
        <end position="27"/>
    </location>
</feature>
<accession>A0ABT0IV39</accession>
<dbReference type="EMBL" id="JALPRY010000019">
    <property type="protein sequence ID" value="MCK8781728.1"/>
    <property type="molecule type" value="Genomic_DNA"/>
</dbReference>
<comment type="caution">
    <text evidence="2">The sequence shown here is derived from an EMBL/GenBank/DDBJ whole genome shotgun (WGS) entry which is preliminary data.</text>
</comment>
<keyword evidence="3" id="KW-1185">Reference proteome</keyword>
<dbReference type="Proteomes" id="UP001202827">
    <property type="component" value="Unassembled WGS sequence"/>
</dbReference>